<proteinExistence type="inferred from homology"/>
<feature type="domain" description="Calcineurin-like phosphoesterase" evidence="5">
    <location>
        <begin position="41"/>
        <end position="238"/>
    </location>
</feature>
<evidence type="ECO:0000256" key="2">
    <source>
        <dbReference type="RuleBase" id="RU362119"/>
    </source>
</evidence>
<evidence type="ECO:0000313" key="8">
    <source>
        <dbReference type="Proteomes" id="UP000593890"/>
    </source>
</evidence>
<dbReference type="InterPro" id="IPR004843">
    <property type="entry name" value="Calcineurin-like_PHP"/>
</dbReference>
<evidence type="ECO:0000256" key="1">
    <source>
        <dbReference type="ARBA" id="ARBA00022729"/>
    </source>
</evidence>
<accession>A0A7I8CZ08</accession>
<keyword evidence="4" id="KW-1133">Transmembrane helix</keyword>
<keyword evidence="8" id="KW-1185">Reference proteome</keyword>
<dbReference type="PRINTS" id="PR01607">
    <property type="entry name" value="APYRASEFAMLY"/>
</dbReference>
<keyword evidence="2" id="KW-0547">Nucleotide-binding</keyword>
<dbReference type="KEGG" id="sman:C12CBH8_03590"/>
<dbReference type="Gene3D" id="3.90.780.10">
    <property type="entry name" value="5'-Nucleotidase, C-terminal domain"/>
    <property type="match status" value="1"/>
</dbReference>
<feature type="domain" description="5'-Nucleotidase C-terminal" evidence="6">
    <location>
        <begin position="331"/>
        <end position="486"/>
    </location>
</feature>
<comment type="similarity">
    <text evidence="2">Belongs to the 5'-nucleotidase family.</text>
</comment>
<feature type="chain" id="PRO_5031598376" evidence="2">
    <location>
        <begin position="30"/>
        <end position="597"/>
    </location>
</feature>
<dbReference type="GO" id="GO:0009166">
    <property type="term" value="P:nucleotide catabolic process"/>
    <property type="evidence" value="ECO:0007669"/>
    <property type="project" value="InterPro"/>
</dbReference>
<dbReference type="Gene3D" id="3.60.21.10">
    <property type="match status" value="1"/>
</dbReference>
<dbReference type="CDD" id="cd00845">
    <property type="entry name" value="MPP_UshA_N_like"/>
    <property type="match status" value="1"/>
</dbReference>
<protein>
    <submittedName>
        <fullName evidence="7">Metallophosphatase</fullName>
    </submittedName>
</protein>
<evidence type="ECO:0000259" key="6">
    <source>
        <dbReference type="Pfam" id="PF02872"/>
    </source>
</evidence>
<dbReference type="AlphaFoldDB" id="A0A7I8CZ08"/>
<feature type="region of interest" description="Disordered" evidence="3">
    <location>
        <begin position="527"/>
        <end position="563"/>
    </location>
</feature>
<dbReference type="SUPFAM" id="SSF56300">
    <property type="entry name" value="Metallo-dependent phosphatases"/>
    <property type="match status" value="1"/>
</dbReference>
<dbReference type="InterPro" id="IPR008334">
    <property type="entry name" value="5'-Nucleotdase_C"/>
</dbReference>
<dbReference type="InterPro" id="IPR006179">
    <property type="entry name" value="5_nucleotidase/apyrase"/>
</dbReference>
<keyword evidence="1 2" id="KW-0732">Signal</keyword>
<dbReference type="PANTHER" id="PTHR11575:SF24">
    <property type="entry name" value="5'-NUCLEOTIDASE"/>
    <property type="match status" value="1"/>
</dbReference>
<dbReference type="SUPFAM" id="SSF55816">
    <property type="entry name" value="5'-nucleotidase (syn. UDP-sugar hydrolase), C-terminal domain"/>
    <property type="match status" value="1"/>
</dbReference>
<feature type="compositionally biased region" description="Low complexity" evidence="3">
    <location>
        <begin position="539"/>
        <end position="560"/>
    </location>
</feature>
<keyword evidence="4" id="KW-0472">Membrane</keyword>
<dbReference type="Pfam" id="PF02872">
    <property type="entry name" value="5_nucleotid_C"/>
    <property type="match status" value="1"/>
</dbReference>
<name>A0A7I8CZ08_9FIRM</name>
<sequence>MKKMKRLWSLVLSAAMVCTTLLGGTSALAQEGDASDEVTVKVVHTNDIHGRSGYQEGTAFGFEKLATLIQQEDPDLVLDAGDLFHGQAFATLEEGESIAELVKAVGYDAMTPGNHDWNYGKDRLKELGNVAGLPILAGNITQDGENFFGGDGTLIKTVDGVKIGVLSVFDPDIKDDTAPRNVEGLTFSDDAQTATQLAEKLRQEGCDIVIALSHQLYCEEFIAQTKGIDVMIAGHEHVVLDESYPDADGKPVKVVEAGCYFENVGILSITYDPSEDAVVSMEEEVISASQAGDVASDETVSALLGNIQERQAAQLTQVVGSTGRDLDGRWEELRVEETGLGRLVTAAYLEETGADIAFENAGGIRLGKMLPAGDITCQDIVDISPFGNYIVTKQITGEAVLSILEKSIDIGIRNQESYDQWKETGSDQVRWPDDNGSYLQFGGMKVTYDTSKPMGQRVLSVQVGEQPLELDRVYIVATNNYISLGKAFSELADVPELHQYAACDEALIRFVQQGQEKVDTAAANESLQDVTGIPEEPSESQTESQPSASSSTASSSTGSGIDSPNTGVESFAWVWGLLAVSLVGIALGAARSKKAEK</sequence>
<dbReference type="InterPro" id="IPR029052">
    <property type="entry name" value="Metallo-depent_PP-like"/>
</dbReference>
<dbReference type="EMBL" id="AP023321">
    <property type="protein sequence ID" value="BCI59720.1"/>
    <property type="molecule type" value="Genomic_DNA"/>
</dbReference>
<evidence type="ECO:0000256" key="3">
    <source>
        <dbReference type="SAM" id="MobiDB-lite"/>
    </source>
</evidence>
<evidence type="ECO:0000256" key="4">
    <source>
        <dbReference type="SAM" id="Phobius"/>
    </source>
</evidence>
<gene>
    <name evidence="7" type="ORF">C12CBH8_03590</name>
</gene>
<dbReference type="InterPro" id="IPR036907">
    <property type="entry name" value="5'-Nucleotdase_C_sf"/>
</dbReference>
<dbReference type="Pfam" id="PF00149">
    <property type="entry name" value="Metallophos"/>
    <property type="match status" value="1"/>
</dbReference>
<keyword evidence="2" id="KW-0378">Hydrolase</keyword>
<dbReference type="GO" id="GO:0016787">
    <property type="term" value="F:hydrolase activity"/>
    <property type="evidence" value="ECO:0007669"/>
    <property type="project" value="UniProtKB-KW"/>
</dbReference>
<feature type="transmembrane region" description="Helical" evidence="4">
    <location>
        <begin position="571"/>
        <end position="590"/>
    </location>
</feature>
<keyword evidence="4" id="KW-0812">Transmembrane</keyword>
<feature type="signal peptide" evidence="2">
    <location>
        <begin position="1"/>
        <end position="29"/>
    </location>
</feature>
<dbReference type="PANTHER" id="PTHR11575">
    <property type="entry name" value="5'-NUCLEOTIDASE-RELATED"/>
    <property type="match status" value="1"/>
</dbReference>
<reference evidence="8" key="1">
    <citation type="submission" date="2020-07" db="EMBL/GenBank/DDBJ databases">
        <title>Complete genome sequencing of Clostridia bacterium strain 12CBH8.</title>
        <authorList>
            <person name="Sakamoto M."/>
            <person name="Murakami T."/>
            <person name="Mori H."/>
        </authorList>
    </citation>
    <scope>NUCLEOTIDE SEQUENCE [LARGE SCALE GENOMIC DNA]</scope>
    <source>
        <strain evidence="8">12CBH8</strain>
    </source>
</reference>
<dbReference type="Proteomes" id="UP000593890">
    <property type="component" value="Chromosome"/>
</dbReference>
<organism evidence="7 8">
    <name type="scientific">Solibaculum mannosilyticum</name>
    <dbReference type="NCBI Taxonomy" id="2780922"/>
    <lineage>
        <taxon>Bacteria</taxon>
        <taxon>Bacillati</taxon>
        <taxon>Bacillota</taxon>
        <taxon>Clostridia</taxon>
        <taxon>Eubacteriales</taxon>
        <taxon>Oscillospiraceae</taxon>
        <taxon>Solibaculum</taxon>
    </lineage>
</organism>
<dbReference type="GO" id="GO:0000166">
    <property type="term" value="F:nucleotide binding"/>
    <property type="evidence" value="ECO:0007669"/>
    <property type="project" value="UniProtKB-KW"/>
</dbReference>
<evidence type="ECO:0000259" key="5">
    <source>
        <dbReference type="Pfam" id="PF00149"/>
    </source>
</evidence>
<evidence type="ECO:0000313" key="7">
    <source>
        <dbReference type="EMBL" id="BCI59720.1"/>
    </source>
</evidence>